<accession>A0A139BPK4</accession>
<evidence type="ECO:0000256" key="1">
    <source>
        <dbReference type="SAM" id="MobiDB-lite"/>
    </source>
</evidence>
<feature type="compositionally biased region" description="Polar residues" evidence="1">
    <location>
        <begin position="41"/>
        <end position="67"/>
    </location>
</feature>
<evidence type="ECO:0000313" key="3">
    <source>
        <dbReference type="Proteomes" id="UP000070578"/>
    </source>
</evidence>
<proteinExistence type="predicted"/>
<protein>
    <submittedName>
        <fullName evidence="2">Uncharacterized protein</fullName>
    </submittedName>
</protein>
<feature type="compositionally biased region" description="Basic and acidic residues" evidence="1">
    <location>
        <begin position="14"/>
        <end position="39"/>
    </location>
</feature>
<name>A0A139BPK4_9PROT</name>
<organism evidence="2 3">
    <name type="scientific">Candidatus Gallionella acididurans</name>
    <dbReference type="NCBI Taxonomy" id="1796491"/>
    <lineage>
        <taxon>Bacteria</taxon>
        <taxon>Pseudomonadati</taxon>
        <taxon>Pseudomonadota</taxon>
        <taxon>Betaproteobacteria</taxon>
        <taxon>Nitrosomonadales</taxon>
        <taxon>Gallionellaceae</taxon>
        <taxon>Gallionella</taxon>
    </lineage>
</organism>
<reference evidence="2 3" key="2">
    <citation type="submission" date="2016-03" db="EMBL/GenBank/DDBJ databases">
        <title>New uncultured bacterium of the family Gallionellaceae from acid mine drainage: description and reconstruction of genome based on metagenomic analysis of microbial community.</title>
        <authorList>
            <person name="Kadnikov V."/>
            <person name="Ivasenko D."/>
            <person name="Beletsky A."/>
            <person name="Mardanov A."/>
            <person name="Danilova E."/>
            <person name="Pimenov N."/>
            <person name="Karnachuk O."/>
            <person name="Ravin N."/>
        </authorList>
    </citation>
    <scope>NUCLEOTIDE SEQUENCE [LARGE SCALE GENOMIC DNA]</scope>
    <source>
        <strain evidence="2">ShG14-8</strain>
    </source>
</reference>
<gene>
    <name evidence="2" type="ORF">AWT59_3249</name>
</gene>
<comment type="caution">
    <text evidence="2">The sequence shown here is derived from an EMBL/GenBank/DDBJ whole genome shotgun (WGS) entry which is preliminary data.</text>
</comment>
<feature type="region of interest" description="Disordered" evidence="1">
    <location>
        <begin position="1"/>
        <end position="67"/>
    </location>
</feature>
<evidence type="ECO:0000313" key="2">
    <source>
        <dbReference type="EMBL" id="KXS30625.1"/>
    </source>
</evidence>
<dbReference type="Proteomes" id="UP000070578">
    <property type="component" value="Unassembled WGS sequence"/>
</dbReference>
<sequence>MVNNKESSGLHKQAASEHEEAAKHHHKAAEYHDQNKLSDAKVSSKSAMDSCNKAQKHSANAYENSAK</sequence>
<reference evidence="2 3" key="1">
    <citation type="submission" date="2016-02" db="EMBL/GenBank/DDBJ databases">
        <authorList>
            <person name="Wen L."/>
            <person name="He K."/>
            <person name="Yang H."/>
        </authorList>
    </citation>
    <scope>NUCLEOTIDE SEQUENCE [LARGE SCALE GENOMIC DNA]</scope>
    <source>
        <strain evidence="2">ShG14-8</strain>
    </source>
</reference>
<dbReference type="AlphaFoldDB" id="A0A139BPK4"/>
<dbReference type="EMBL" id="LSLI01000181">
    <property type="protein sequence ID" value="KXS30625.1"/>
    <property type="molecule type" value="Genomic_DNA"/>
</dbReference>